<dbReference type="InterPro" id="IPR012902">
    <property type="entry name" value="N_methyl_site"/>
</dbReference>
<accession>A0A4Q9H3V7</accession>
<keyword evidence="3" id="KW-1185">Reference proteome</keyword>
<evidence type="ECO:0000313" key="2">
    <source>
        <dbReference type="EMBL" id="TBO29429.1"/>
    </source>
</evidence>
<evidence type="ECO:0000313" key="3">
    <source>
        <dbReference type="Proteomes" id="UP000292120"/>
    </source>
</evidence>
<feature type="transmembrane region" description="Helical" evidence="1">
    <location>
        <begin position="12"/>
        <end position="35"/>
    </location>
</feature>
<dbReference type="RefSeq" id="WP_130968724.1">
    <property type="nucleotide sequence ID" value="NZ_SIXI01000005.1"/>
</dbReference>
<evidence type="ECO:0000256" key="1">
    <source>
        <dbReference type="SAM" id="Phobius"/>
    </source>
</evidence>
<dbReference type="EMBL" id="SIXI01000005">
    <property type="protein sequence ID" value="TBO29429.1"/>
    <property type="molecule type" value="Genomic_DNA"/>
</dbReference>
<keyword evidence="1" id="KW-0472">Membrane</keyword>
<dbReference type="Proteomes" id="UP000292120">
    <property type="component" value="Unassembled WGS sequence"/>
</dbReference>
<keyword evidence="1" id="KW-1133">Transmembrane helix</keyword>
<dbReference type="Pfam" id="PF07963">
    <property type="entry name" value="N_methyl"/>
    <property type="match status" value="1"/>
</dbReference>
<dbReference type="SUPFAM" id="SSF54523">
    <property type="entry name" value="Pili subunits"/>
    <property type="match status" value="1"/>
</dbReference>
<dbReference type="PANTHER" id="PTHR30093:SF47">
    <property type="entry name" value="TYPE IV PILUS NON-CORE MINOR PILIN PILE"/>
    <property type="match status" value="1"/>
</dbReference>
<protein>
    <submittedName>
        <fullName evidence="2">Type II secretion system protein</fullName>
    </submittedName>
</protein>
<gene>
    <name evidence="2" type="ORF">EYS42_13595</name>
</gene>
<comment type="caution">
    <text evidence="2">The sequence shown here is derived from an EMBL/GenBank/DDBJ whole genome shotgun (WGS) entry which is preliminary data.</text>
</comment>
<dbReference type="OrthoDB" id="9790526at2"/>
<keyword evidence="1" id="KW-0812">Transmembrane</keyword>
<organism evidence="2 3">
    <name type="scientific">Aquabacterium lacunae</name>
    <dbReference type="NCBI Taxonomy" id="2528630"/>
    <lineage>
        <taxon>Bacteria</taxon>
        <taxon>Pseudomonadati</taxon>
        <taxon>Pseudomonadota</taxon>
        <taxon>Betaproteobacteria</taxon>
        <taxon>Burkholderiales</taxon>
        <taxon>Aquabacterium</taxon>
    </lineage>
</organism>
<sequence>MRMPTRRPGFTLIEMVVVLMIVGILASAAMPLLALNKRRAQEAELRQNLRTVRAAIDAYHQAWEEGRIERKPNDSGYPPSLHHLVQGVPDVSSPRKRRIYFLRSLPRDPFADPTLAPVDTWALRSYASPPDAPAPGADVFDVRSRSEAMGLDGTPLKGW</sequence>
<reference evidence="2 3" key="1">
    <citation type="submission" date="2019-02" db="EMBL/GenBank/DDBJ databases">
        <title>Aquabacterium sp. strain KMB7.</title>
        <authorList>
            <person name="Chen W.-M."/>
        </authorList>
    </citation>
    <scope>NUCLEOTIDE SEQUENCE [LARGE SCALE GENOMIC DNA]</scope>
    <source>
        <strain evidence="2 3">KMB7</strain>
    </source>
</reference>
<dbReference type="Gene3D" id="3.30.700.10">
    <property type="entry name" value="Glycoprotein, Type 4 Pilin"/>
    <property type="match status" value="1"/>
</dbReference>
<dbReference type="NCBIfam" id="TIGR02532">
    <property type="entry name" value="IV_pilin_GFxxxE"/>
    <property type="match status" value="1"/>
</dbReference>
<name>A0A4Q9H3V7_9BURK</name>
<proteinExistence type="predicted"/>
<dbReference type="InterPro" id="IPR045584">
    <property type="entry name" value="Pilin-like"/>
</dbReference>
<dbReference type="PANTHER" id="PTHR30093">
    <property type="entry name" value="GENERAL SECRETION PATHWAY PROTEIN G"/>
    <property type="match status" value="1"/>
</dbReference>
<dbReference type="AlphaFoldDB" id="A0A4Q9H3V7"/>